<protein>
    <submittedName>
        <fullName evidence="1">Uncharacterized protein</fullName>
    </submittedName>
</protein>
<reference evidence="1" key="1">
    <citation type="submission" date="2020-09" db="EMBL/GenBank/DDBJ databases">
        <title>Genome-Enabled Discovery of Anthraquinone Biosynthesis in Senna tora.</title>
        <authorList>
            <person name="Kang S.-H."/>
            <person name="Pandey R.P."/>
            <person name="Lee C.-M."/>
            <person name="Sim J.-S."/>
            <person name="Jeong J.-T."/>
            <person name="Choi B.-S."/>
            <person name="Jung M."/>
            <person name="Ginzburg D."/>
            <person name="Zhao K."/>
            <person name="Won S.Y."/>
            <person name="Oh T.-J."/>
            <person name="Yu Y."/>
            <person name="Kim N.-H."/>
            <person name="Lee O.R."/>
            <person name="Lee T.-H."/>
            <person name="Bashyal P."/>
            <person name="Kim T.-S."/>
            <person name="Lee W.-H."/>
            <person name="Kawkins C."/>
            <person name="Kim C.-K."/>
            <person name="Kim J.S."/>
            <person name="Ahn B.O."/>
            <person name="Rhee S.Y."/>
            <person name="Sohng J.K."/>
        </authorList>
    </citation>
    <scope>NUCLEOTIDE SEQUENCE</scope>
    <source>
        <tissue evidence="1">Leaf</tissue>
    </source>
</reference>
<gene>
    <name evidence="1" type="ORF">G2W53_025165</name>
</gene>
<keyword evidence="2" id="KW-1185">Reference proteome</keyword>
<evidence type="ECO:0000313" key="1">
    <source>
        <dbReference type="EMBL" id="KAF7819710.1"/>
    </source>
</evidence>
<comment type="caution">
    <text evidence="1">The sequence shown here is derived from an EMBL/GenBank/DDBJ whole genome shotgun (WGS) entry which is preliminary data.</text>
</comment>
<dbReference type="AlphaFoldDB" id="A0A834WDW0"/>
<proteinExistence type="predicted"/>
<dbReference type="EMBL" id="JAAIUW010000008">
    <property type="protein sequence ID" value="KAF7819710.1"/>
    <property type="molecule type" value="Genomic_DNA"/>
</dbReference>
<dbReference type="Proteomes" id="UP000634136">
    <property type="component" value="Unassembled WGS sequence"/>
</dbReference>
<evidence type="ECO:0000313" key="2">
    <source>
        <dbReference type="Proteomes" id="UP000634136"/>
    </source>
</evidence>
<name>A0A834WDW0_9FABA</name>
<accession>A0A834WDW0</accession>
<sequence>MELGLLPTFAREVAMGIMIGEK</sequence>
<organism evidence="1 2">
    <name type="scientific">Senna tora</name>
    <dbReference type="NCBI Taxonomy" id="362788"/>
    <lineage>
        <taxon>Eukaryota</taxon>
        <taxon>Viridiplantae</taxon>
        <taxon>Streptophyta</taxon>
        <taxon>Embryophyta</taxon>
        <taxon>Tracheophyta</taxon>
        <taxon>Spermatophyta</taxon>
        <taxon>Magnoliopsida</taxon>
        <taxon>eudicotyledons</taxon>
        <taxon>Gunneridae</taxon>
        <taxon>Pentapetalae</taxon>
        <taxon>rosids</taxon>
        <taxon>fabids</taxon>
        <taxon>Fabales</taxon>
        <taxon>Fabaceae</taxon>
        <taxon>Caesalpinioideae</taxon>
        <taxon>Cassia clade</taxon>
        <taxon>Senna</taxon>
    </lineage>
</organism>